<keyword evidence="6 7" id="KW-0472">Membrane</keyword>
<reference evidence="8" key="2">
    <citation type="submission" date="2014-06" db="EMBL/GenBank/DDBJ databases">
        <title>The complete genome of Blastobotrys (Arxula) adeninivorans LS3 - a yeast of biotechnological interest.</title>
        <authorList>
            <person name="Kunze G."/>
            <person name="Gaillardin C."/>
            <person name="Czernicka M."/>
            <person name="Durrens P."/>
            <person name="Martin T."/>
            <person name="Boer E."/>
            <person name="Gabaldon T."/>
            <person name="Cruz J."/>
            <person name="Talla E."/>
            <person name="Marck C."/>
            <person name="Goffeau A."/>
            <person name="Barbe V."/>
            <person name="Baret P."/>
            <person name="Baronian K."/>
            <person name="Beier S."/>
            <person name="Bleykasten C."/>
            <person name="Bode R."/>
            <person name="Casaregola S."/>
            <person name="Despons L."/>
            <person name="Fairhead C."/>
            <person name="Giersberg M."/>
            <person name="Gierski P."/>
            <person name="Hahnel U."/>
            <person name="Hartmann A."/>
            <person name="Jankowska D."/>
            <person name="Jubin C."/>
            <person name="Jung P."/>
            <person name="Lafontaine I."/>
            <person name="Leh-Louis V."/>
            <person name="Lemaire M."/>
            <person name="Marcet-Houben M."/>
            <person name="Mascher M."/>
            <person name="Morel G."/>
            <person name="Richard G.-F."/>
            <person name="Riechen J."/>
            <person name="Sacerdot C."/>
            <person name="Sarkar A."/>
            <person name="Savel G."/>
            <person name="Schacherer J."/>
            <person name="Sherman D."/>
            <person name="Straub M.-L."/>
            <person name="Stein N."/>
            <person name="Thierry A."/>
            <person name="Trautwein-Schult A."/>
            <person name="Westhof E."/>
            <person name="Worch S."/>
            <person name="Dujon B."/>
            <person name="Souciet J.-L."/>
            <person name="Wincker P."/>
            <person name="Scholz U."/>
            <person name="Neuveglise N."/>
        </authorList>
    </citation>
    <scope>NUCLEOTIDE SEQUENCE</scope>
    <source>
        <strain evidence="8">LS3</strain>
    </source>
</reference>
<dbReference type="GO" id="GO:0005789">
    <property type="term" value="C:endoplasmic reticulum membrane"/>
    <property type="evidence" value="ECO:0007669"/>
    <property type="project" value="UniProtKB-SubCell"/>
</dbReference>
<evidence type="ECO:0000256" key="3">
    <source>
        <dbReference type="ARBA" id="ARBA00022692"/>
    </source>
</evidence>
<comment type="function">
    <text evidence="7">Regulatory subunit of the dolichol-phosphate mannose (DPM) synthase complex; essential for the ER localization.</text>
</comment>
<evidence type="ECO:0000256" key="4">
    <source>
        <dbReference type="ARBA" id="ARBA00022824"/>
    </source>
</evidence>
<reference evidence="8" key="1">
    <citation type="submission" date="2014-02" db="EMBL/GenBank/DDBJ databases">
        <authorList>
            <person name="Genoscope - CEA"/>
        </authorList>
    </citation>
    <scope>NUCLEOTIDE SEQUENCE</scope>
    <source>
        <strain evidence="8">LS3</strain>
    </source>
</reference>
<evidence type="ECO:0000256" key="5">
    <source>
        <dbReference type="ARBA" id="ARBA00022989"/>
    </source>
</evidence>
<evidence type="ECO:0000256" key="6">
    <source>
        <dbReference type="ARBA" id="ARBA00023136"/>
    </source>
</evidence>
<evidence type="ECO:0000256" key="2">
    <source>
        <dbReference type="ARBA" id="ARBA00005478"/>
    </source>
</evidence>
<comment type="pathway">
    <text evidence="7">Protein modification; protein glycosylation.</text>
</comment>
<dbReference type="GO" id="GO:0030234">
    <property type="term" value="F:enzyme regulator activity"/>
    <property type="evidence" value="ECO:0007669"/>
    <property type="project" value="UniProtKB-UniRule"/>
</dbReference>
<dbReference type="InterPro" id="IPR009914">
    <property type="entry name" value="DPM2"/>
</dbReference>
<evidence type="ECO:0000313" key="8">
    <source>
        <dbReference type="EMBL" id="CDP33945.1"/>
    </source>
</evidence>
<dbReference type="EMBL" id="HG937693">
    <property type="protein sequence ID" value="CDP33945.1"/>
    <property type="molecule type" value="Genomic_DNA"/>
</dbReference>
<keyword evidence="3 7" id="KW-0812">Transmembrane</keyword>
<dbReference type="GO" id="GO:0033185">
    <property type="term" value="C:dolichol-phosphate-mannose synthase complex"/>
    <property type="evidence" value="ECO:0007669"/>
    <property type="project" value="TreeGrafter"/>
</dbReference>
<comment type="caution">
    <text evidence="7">Lacks conserved residue(s) required for the propagation of feature annotation.</text>
</comment>
<protein>
    <recommendedName>
        <fullName evidence="7">Dolichol phosphate-mannose biosynthesis regulatory protein</fullName>
    </recommendedName>
</protein>
<dbReference type="AlphaFoldDB" id="A0A060SYH2"/>
<organism evidence="8">
    <name type="scientific">Blastobotrys adeninivorans</name>
    <name type="common">Yeast</name>
    <name type="synonym">Arxula adeninivorans</name>
    <dbReference type="NCBI Taxonomy" id="409370"/>
    <lineage>
        <taxon>Eukaryota</taxon>
        <taxon>Fungi</taxon>
        <taxon>Dikarya</taxon>
        <taxon>Ascomycota</taxon>
        <taxon>Saccharomycotina</taxon>
        <taxon>Dipodascomycetes</taxon>
        <taxon>Dipodascales</taxon>
        <taxon>Trichomonascaceae</taxon>
        <taxon>Blastobotrys</taxon>
    </lineage>
</organism>
<evidence type="ECO:0000256" key="1">
    <source>
        <dbReference type="ARBA" id="ARBA00004477"/>
    </source>
</evidence>
<keyword evidence="5 7" id="KW-1133">Transmembrane helix</keyword>
<dbReference type="Pfam" id="PF07297">
    <property type="entry name" value="DPM2"/>
    <property type="match status" value="1"/>
</dbReference>
<dbReference type="PANTHER" id="PTHR15039:SF11">
    <property type="entry name" value="DOLICHOL PHOSPHATE-MANNOSE BIOSYNTHESIS REGULATORY PROTEIN"/>
    <property type="match status" value="1"/>
</dbReference>
<comment type="subcellular location">
    <subcellularLocation>
        <location evidence="1 7">Endoplasmic reticulum membrane</location>
        <topology evidence="1 7">Multi-pass membrane protein</topology>
    </subcellularLocation>
</comment>
<dbReference type="UniPathway" id="UPA00378"/>
<feature type="transmembrane region" description="Helical" evidence="7">
    <location>
        <begin position="42"/>
        <end position="65"/>
    </location>
</feature>
<comment type="similarity">
    <text evidence="2 7">Belongs to the DPM2 family.</text>
</comment>
<accession>A0A060SYH2</accession>
<keyword evidence="4 7" id="KW-0256">Endoplasmic reticulum</keyword>
<proteinExistence type="inferred from homology"/>
<evidence type="ECO:0000256" key="7">
    <source>
        <dbReference type="RuleBase" id="RU365084"/>
    </source>
</evidence>
<name>A0A060SYH2_BLAAD</name>
<dbReference type="GO" id="GO:0180047">
    <property type="term" value="P:dolichol phosphate mannose biosynthetic process"/>
    <property type="evidence" value="ECO:0007669"/>
    <property type="project" value="InterPro"/>
</dbReference>
<gene>
    <name evidence="8" type="ORF">GNLVRS02_ARAD1C01210g</name>
</gene>
<dbReference type="PhylomeDB" id="A0A060SYH2"/>
<dbReference type="PANTHER" id="PTHR15039">
    <property type="entry name" value="DOLICHOL PHOSPHATE-MANNOSE BIOSYNTHESIS REGULATORY PROTEIN"/>
    <property type="match status" value="1"/>
</dbReference>
<sequence>MLAVASGVFVYYSAWVFVLPFVEEPHFVHSLFPPREWAVRIPVTLLLVAIAVVGTFVGSVLTRAAKKEQLKQKQKKAQ</sequence>
<dbReference type="GO" id="GO:0006506">
    <property type="term" value="P:GPI anchor biosynthetic process"/>
    <property type="evidence" value="ECO:0007669"/>
    <property type="project" value="TreeGrafter"/>
</dbReference>
<comment type="subunit">
    <text evidence="7">Component of the dolichol-phosphate mannose (DPM) synthase complex.</text>
</comment>